<evidence type="ECO:0000313" key="2">
    <source>
        <dbReference type="EMBL" id="TLF39868.1"/>
    </source>
</evidence>
<evidence type="ECO:0000256" key="1">
    <source>
        <dbReference type="SAM" id="SignalP"/>
    </source>
</evidence>
<keyword evidence="1" id="KW-0732">Signal</keyword>
<evidence type="ECO:0008006" key="4">
    <source>
        <dbReference type="Google" id="ProtNLM"/>
    </source>
</evidence>
<dbReference type="Proteomes" id="UP000308382">
    <property type="component" value="Unassembled WGS sequence"/>
</dbReference>
<reference evidence="2 3" key="1">
    <citation type="journal article" date="2017" name="Int. J. Syst. Evol. Microbiol.">
        <title>Maripseudobacter aurantiacus gen. nov., sp. nov., a novel member of the family Flavobacteriaceae isolated from a sedimentation basin.</title>
        <authorList>
            <person name="Chen C."/>
            <person name="Su Y."/>
            <person name="Tao T."/>
            <person name="Fu G."/>
            <person name="Zhang C."/>
            <person name="Sun C."/>
            <person name="Zhang X."/>
            <person name="Wu M."/>
        </authorList>
    </citation>
    <scope>NUCLEOTIDE SEQUENCE [LARGE SCALE GENOMIC DNA]</scope>
    <source>
        <strain evidence="3">CDA4</strain>
    </source>
</reference>
<comment type="caution">
    <text evidence="2">The sequence shown here is derived from an EMBL/GenBank/DDBJ whole genome shotgun (WGS) entry which is preliminary data.</text>
</comment>
<keyword evidence="3" id="KW-1185">Reference proteome</keyword>
<feature type="signal peptide" evidence="1">
    <location>
        <begin position="1"/>
        <end position="20"/>
    </location>
</feature>
<dbReference type="EMBL" id="VBUK01000018">
    <property type="protein sequence ID" value="TLF39868.1"/>
    <property type="molecule type" value="Genomic_DNA"/>
</dbReference>
<sequence>MKYKFLSLILIAFCFHSIKAQNTKEEIDPSKPTNLYTQINTLGEYNAYDGFATYGTRVNFQYAFNPNNLLLGEVPLLYNDATNEFGLSDVRLRYFNVVKRNISSTIIAIAPFTDITIPTGSAEKGLGSDTWSIAVGGVVGLVLNKNISLFPGVNYVYLTEPKESGLGFQTNMSLSFSKQAFVFLNPIVTMFDFDTIWQAEVNFNYIITPNKFKVNTGWYPNFTNDINTIRIGATFFL</sequence>
<feature type="chain" id="PRO_5024380404" description="Outer membrane protein beta-barrel domain-containing protein" evidence="1">
    <location>
        <begin position="21"/>
        <end position="237"/>
    </location>
</feature>
<evidence type="ECO:0000313" key="3">
    <source>
        <dbReference type="Proteomes" id="UP000308382"/>
    </source>
</evidence>
<accession>A0A5R8LRR7</accession>
<dbReference type="AlphaFoldDB" id="A0A5R8LRR7"/>
<proteinExistence type="predicted"/>
<dbReference type="OrthoDB" id="976477at2"/>
<organism evidence="2 3">
    <name type="scientific">Maribacter aurantiacus</name>
    <dbReference type="NCBI Taxonomy" id="1882343"/>
    <lineage>
        <taxon>Bacteria</taxon>
        <taxon>Pseudomonadati</taxon>
        <taxon>Bacteroidota</taxon>
        <taxon>Flavobacteriia</taxon>
        <taxon>Flavobacteriales</taxon>
        <taxon>Flavobacteriaceae</taxon>
        <taxon>Maribacter</taxon>
    </lineage>
</organism>
<protein>
    <recommendedName>
        <fullName evidence="4">Outer membrane protein beta-barrel domain-containing protein</fullName>
    </recommendedName>
</protein>
<name>A0A5R8LRR7_9FLAO</name>
<dbReference type="RefSeq" id="WP_138259773.1">
    <property type="nucleotide sequence ID" value="NZ_VBUK01000018.1"/>
</dbReference>
<gene>
    <name evidence="2" type="ORF">FEK29_17710</name>
</gene>